<dbReference type="GO" id="GO:0071470">
    <property type="term" value="P:cellular response to osmotic stress"/>
    <property type="evidence" value="ECO:0007669"/>
    <property type="project" value="InterPro"/>
</dbReference>
<dbReference type="SUPFAM" id="SSF50182">
    <property type="entry name" value="Sm-like ribonucleoproteins"/>
    <property type="match status" value="1"/>
</dbReference>
<dbReference type="Proteomes" id="UP000319342">
    <property type="component" value="Chromosome"/>
</dbReference>
<evidence type="ECO:0000256" key="3">
    <source>
        <dbReference type="ARBA" id="ARBA00022989"/>
    </source>
</evidence>
<dbReference type="PANTHER" id="PTHR30414">
    <property type="entry name" value="MINICONDUCTANCE MECHANOSENSITIVE CHANNEL YBDG"/>
    <property type="match status" value="1"/>
</dbReference>
<feature type="domain" description="Mechanosensitive ion channel MscS" evidence="6">
    <location>
        <begin position="186"/>
        <end position="254"/>
    </location>
</feature>
<evidence type="ECO:0000259" key="6">
    <source>
        <dbReference type="Pfam" id="PF00924"/>
    </source>
</evidence>
<keyword evidence="4 5" id="KW-0472">Membrane</keyword>
<evidence type="ECO:0000256" key="4">
    <source>
        <dbReference type="ARBA" id="ARBA00023136"/>
    </source>
</evidence>
<evidence type="ECO:0000256" key="2">
    <source>
        <dbReference type="ARBA" id="ARBA00022692"/>
    </source>
</evidence>
<keyword evidence="8" id="KW-1185">Reference proteome</keyword>
<reference evidence="7 8" key="1">
    <citation type="submission" date="2019-02" db="EMBL/GenBank/DDBJ databases">
        <title>Deep-cultivation of Planctomycetes and their phenomic and genomic characterization uncovers novel biology.</title>
        <authorList>
            <person name="Wiegand S."/>
            <person name="Jogler M."/>
            <person name="Boedeker C."/>
            <person name="Pinto D."/>
            <person name="Vollmers J."/>
            <person name="Rivas-Marin E."/>
            <person name="Kohn T."/>
            <person name="Peeters S.H."/>
            <person name="Heuer A."/>
            <person name="Rast P."/>
            <person name="Oberbeckmann S."/>
            <person name="Bunk B."/>
            <person name="Jeske O."/>
            <person name="Meyerdierks A."/>
            <person name="Storesund J.E."/>
            <person name="Kallscheuer N."/>
            <person name="Luecker S."/>
            <person name="Lage O.M."/>
            <person name="Pohl T."/>
            <person name="Merkel B.J."/>
            <person name="Hornburger P."/>
            <person name="Mueller R.-W."/>
            <person name="Bruemmer F."/>
            <person name="Labrenz M."/>
            <person name="Spormann A.M."/>
            <person name="Op den Camp H."/>
            <person name="Overmann J."/>
            <person name="Amann R."/>
            <person name="Jetten M.S.M."/>
            <person name="Mascher T."/>
            <person name="Medema M.H."/>
            <person name="Devos D.P."/>
            <person name="Kaster A.-K."/>
            <person name="Ovreas L."/>
            <person name="Rohde M."/>
            <person name="Galperin M.Y."/>
            <person name="Jogler C."/>
        </authorList>
    </citation>
    <scope>NUCLEOTIDE SEQUENCE [LARGE SCALE GENOMIC DNA]</scope>
    <source>
        <strain evidence="7 8">Pla163</strain>
    </source>
</reference>
<dbReference type="RefSeq" id="WP_419186175.1">
    <property type="nucleotide sequence ID" value="NZ_CP036290.1"/>
</dbReference>
<dbReference type="Pfam" id="PF00924">
    <property type="entry name" value="MS_channel_2nd"/>
    <property type="match status" value="1"/>
</dbReference>
<dbReference type="EMBL" id="CP036290">
    <property type="protein sequence ID" value="QDU83118.1"/>
    <property type="molecule type" value="Genomic_DNA"/>
</dbReference>
<comment type="subcellular location">
    <subcellularLocation>
        <location evidence="1">Membrane</location>
    </subcellularLocation>
</comment>
<sequence length="409" mass="45355">MMILIAETNWNALLENIALRTTSTWIGVALAAWLANLVTKKVIVRVVRAVIERSRFKWDDALVEHRVFERLSHLAPALVFHLAATFFLTAESQAGSADLVRRLASVWMILAGASAASAAVDALAGFAQQSPSLRDKPVRSYGQVVKIVLLLAVGILVVATLAGKSPWALLTGLGAMTAILLLVFKDTILGFVASVQLASNDMLRIGDWVEMPKFGADGDVVDISLNTVKVQNWDKTISTIPTYNFISEGVKNWRGMSESGGRRIKRSIALDMTSVAFLTEEDLERLRQIKFLTEYLERKAVEVKAWNSERGVDDSVLVNGRRLTNLGTFRAYLELYLKDHPHIREDMTFLVRQLPPAPAGSRRHPDRDLRLQRGATLGGVRGHRRRHLRPRARGDPGVRVACLPEAGRQ</sequence>
<protein>
    <submittedName>
        <fullName evidence="7">Miniconductance mechanosensitive channel YbdG</fullName>
    </submittedName>
</protein>
<feature type="transmembrane region" description="Helical" evidence="5">
    <location>
        <begin position="102"/>
        <end position="124"/>
    </location>
</feature>
<evidence type="ECO:0000313" key="7">
    <source>
        <dbReference type="EMBL" id="QDU83118.1"/>
    </source>
</evidence>
<keyword evidence="3 5" id="KW-1133">Transmembrane helix</keyword>
<evidence type="ECO:0000256" key="1">
    <source>
        <dbReference type="ARBA" id="ARBA00004370"/>
    </source>
</evidence>
<evidence type="ECO:0000256" key="5">
    <source>
        <dbReference type="SAM" id="Phobius"/>
    </source>
</evidence>
<keyword evidence="2 5" id="KW-0812">Transmembrane</keyword>
<dbReference type="AlphaFoldDB" id="A0A518CVA1"/>
<dbReference type="InterPro" id="IPR030192">
    <property type="entry name" value="YbdG"/>
</dbReference>
<dbReference type="Gene3D" id="2.30.30.60">
    <property type="match status" value="1"/>
</dbReference>
<feature type="transmembrane region" description="Helical" evidence="5">
    <location>
        <begin position="144"/>
        <end position="161"/>
    </location>
</feature>
<dbReference type="InterPro" id="IPR010920">
    <property type="entry name" value="LSM_dom_sf"/>
</dbReference>
<feature type="transmembrane region" description="Helical" evidence="5">
    <location>
        <begin position="167"/>
        <end position="184"/>
    </location>
</feature>
<dbReference type="InterPro" id="IPR023408">
    <property type="entry name" value="MscS_beta-dom_sf"/>
</dbReference>
<dbReference type="GO" id="GO:0008381">
    <property type="term" value="F:mechanosensitive monoatomic ion channel activity"/>
    <property type="evidence" value="ECO:0007669"/>
    <property type="project" value="InterPro"/>
</dbReference>
<name>A0A518CVA1_9BACT</name>
<dbReference type="GO" id="GO:0005886">
    <property type="term" value="C:plasma membrane"/>
    <property type="evidence" value="ECO:0007669"/>
    <property type="project" value="TreeGrafter"/>
</dbReference>
<accession>A0A518CVA1</accession>
<dbReference type="InterPro" id="IPR006685">
    <property type="entry name" value="MscS_channel_2nd"/>
</dbReference>
<proteinExistence type="predicted"/>
<organism evidence="7 8">
    <name type="scientific">Rohdeia mirabilis</name>
    <dbReference type="NCBI Taxonomy" id="2528008"/>
    <lineage>
        <taxon>Bacteria</taxon>
        <taxon>Pseudomonadati</taxon>
        <taxon>Planctomycetota</taxon>
        <taxon>Planctomycetia</taxon>
        <taxon>Planctomycetia incertae sedis</taxon>
        <taxon>Rohdeia</taxon>
    </lineage>
</organism>
<feature type="transmembrane region" description="Helical" evidence="5">
    <location>
        <begin position="71"/>
        <end position="90"/>
    </location>
</feature>
<dbReference type="PANTHER" id="PTHR30414:SF0">
    <property type="entry name" value="MINICONDUCTANCE MECHANOSENSITIVE CHANNEL YBDG"/>
    <property type="match status" value="1"/>
</dbReference>
<gene>
    <name evidence="7" type="primary">ybdG</name>
    <name evidence="7" type="ORF">Pla163_02140</name>
</gene>
<evidence type="ECO:0000313" key="8">
    <source>
        <dbReference type="Proteomes" id="UP000319342"/>
    </source>
</evidence>